<reference evidence="2 3" key="1">
    <citation type="submission" date="2016-04" db="EMBL/GenBank/DDBJ databases">
        <title>A degradative enzymes factory behind the ericoid mycorrhizal symbiosis.</title>
        <authorList>
            <consortium name="DOE Joint Genome Institute"/>
            <person name="Martino E."/>
            <person name="Morin E."/>
            <person name="Grelet G."/>
            <person name="Kuo A."/>
            <person name="Kohler A."/>
            <person name="Daghino S."/>
            <person name="Barry K."/>
            <person name="Choi C."/>
            <person name="Cichocki N."/>
            <person name="Clum A."/>
            <person name="Copeland A."/>
            <person name="Hainaut M."/>
            <person name="Haridas S."/>
            <person name="Labutti K."/>
            <person name="Lindquist E."/>
            <person name="Lipzen A."/>
            <person name="Khouja H.-R."/>
            <person name="Murat C."/>
            <person name="Ohm R."/>
            <person name="Olson A."/>
            <person name="Spatafora J."/>
            <person name="Veneault-Fourrey C."/>
            <person name="Henrissat B."/>
            <person name="Grigoriev I."/>
            <person name="Martin F."/>
            <person name="Perotto S."/>
        </authorList>
    </citation>
    <scope>NUCLEOTIDE SEQUENCE [LARGE SCALE GENOMIC DNA]</scope>
    <source>
        <strain evidence="2 3">E</strain>
    </source>
</reference>
<evidence type="ECO:0008006" key="4">
    <source>
        <dbReference type="Google" id="ProtNLM"/>
    </source>
</evidence>
<accession>A0A2J6TMY7</accession>
<sequence length="561" mass="62557">MPRKDDIFRRNPGSEEARSETQPHSSDDKPSGKMTVTDLPERPPPFEFITLTEMPAAQKSDFSYLVRSHAMQAVVHERRNPRLKKAISASQRTAETETKTSKELSGKFKLNTWKMKKQRKNNPVHETVEQVFENAGDDAAKFTQTGINASLHAYGGLPISTSSSRTQQLLYHYNTGFIANAFAINYDDTWKPFSATDPALLHATLCLVAQHEDLVRGVEDSSENLFHKGEVMRLMSGRLLDETYKVTDADITSVALLVILEAINGSFEAATAHKIGLAKMVNVYGGIWSLEQNPVVRVLSWSDIAYSTRFGTPPEYPCLVSNLDIYAEFFPQDQRQFPLDDQALQLRHKLRQISYMVSLPNITPYQKHAATSTATNTEYLILSTATTLAPETTQQSILSQAFTLASLVYLHLTFRLLPSFPNPSKLHLRLASKILSLISSLSPSDFSSPEALDLLLWLMFICSAASSSVYPPHQKAQSGSELERGTGFQVQDAVALVWKMHPQIVVQSKAQVRARLRSVVWREGVCDVLHDGIWGVVESIRGGNVARTSGKLEYKDTISLE</sequence>
<evidence type="ECO:0000256" key="1">
    <source>
        <dbReference type="SAM" id="MobiDB-lite"/>
    </source>
</evidence>
<evidence type="ECO:0000313" key="3">
    <source>
        <dbReference type="Proteomes" id="UP000235371"/>
    </source>
</evidence>
<dbReference type="InterPro" id="IPR021858">
    <property type="entry name" value="Fun_TF"/>
</dbReference>
<name>A0A2J6TMY7_9HELO</name>
<dbReference type="GeneID" id="36594544"/>
<dbReference type="InParanoid" id="A0A2J6TMY7"/>
<dbReference type="RefSeq" id="XP_024741283.1">
    <property type="nucleotide sequence ID" value="XM_024886467.1"/>
</dbReference>
<feature type="compositionally biased region" description="Basic and acidic residues" evidence="1">
    <location>
        <begin position="94"/>
        <end position="103"/>
    </location>
</feature>
<dbReference type="Proteomes" id="UP000235371">
    <property type="component" value="Unassembled WGS sequence"/>
</dbReference>
<feature type="compositionally biased region" description="Basic and acidic residues" evidence="1">
    <location>
        <begin position="1"/>
        <end position="31"/>
    </location>
</feature>
<feature type="region of interest" description="Disordered" evidence="1">
    <location>
        <begin position="84"/>
        <end position="103"/>
    </location>
</feature>
<dbReference type="PANTHER" id="PTHR37540">
    <property type="entry name" value="TRANSCRIPTION FACTOR (ACR-2), PUTATIVE-RELATED-RELATED"/>
    <property type="match status" value="1"/>
</dbReference>
<dbReference type="STRING" id="1095630.A0A2J6TMY7"/>
<dbReference type="EMBL" id="KZ613765">
    <property type="protein sequence ID" value="PMD64379.1"/>
    <property type="molecule type" value="Genomic_DNA"/>
</dbReference>
<gene>
    <name evidence="2" type="ORF">K444DRAFT_660485</name>
</gene>
<organism evidence="2 3">
    <name type="scientific">Hyaloscypha bicolor E</name>
    <dbReference type="NCBI Taxonomy" id="1095630"/>
    <lineage>
        <taxon>Eukaryota</taxon>
        <taxon>Fungi</taxon>
        <taxon>Dikarya</taxon>
        <taxon>Ascomycota</taxon>
        <taxon>Pezizomycotina</taxon>
        <taxon>Leotiomycetes</taxon>
        <taxon>Helotiales</taxon>
        <taxon>Hyaloscyphaceae</taxon>
        <taxon>Hyaloscypha</taxon>
        <taxon>Hyaloscypha bicolor</taxon>
    </lineage>
</organism>
<dbReference type="PANTHER" id="PTHR37540:SF5">
    <property type="entry name" value="TRANSCRIPTION FACTOR DOMAIN-CONTAINING PROTEIN"/>
    <property type="match status" value="1"/>
</dbReference>
<proteinExistence type="predicted"/>
<dbReference type="OrthoDB" id="4158087at2759"/>
<feature type="region of interest" description="Disordered" evidence="1">
    <location>
        <begin position="1"/>
        <end position="45"/>
    </location>
</feature>
<dbReference type="AlphaFoldDB" id="A0A2J6TMY7"/>
<dbReference type="Pfam" id="PF11951">
    <property type="entry name" value="Fungal_trans_2"/>
    <property type="match status" value="1"/>
</dbReference>
<keyword evidence="3" id="KW-1185">Reference proteome</keyword>
<evidence type="ECO:0000313" key="2">
    <source>
        <dbReference type="EMBL" id="PMD64379.1"/>
    </source>
</evidence>
<protein>
    <recommendedName>
        <fullName evidence="4">Transcription factor domain-containing protein</fullName>
    </recommendedName>
</protein>